<dbReference type="Pfam" id="PF00970">
    <property type="entry name" value="FAD_binding_6"/>
    <property type="match status" value="1"/>
</dbReference>
<dbReference type="InterPro" id="IPR012675">
    <property type="entry name" value="Beta-grasp_dom_sf"/>
</dbReference>
<reference evidence="3 4" key="1">
    <citation type="journal article" date="2014" name="PLoS ONE">
        <title>An emerging Mycoplasma associated with trichomoniasis, vaginal infection and disease.</title>
        <authorList>
            <consortium name="Vaginal Microbiome Consortium"/>
            <person name="Fettweis J.M."/>
            <person name="Serrano M.G."/>
            <person name="Huang B."/>
            <person name="Brooks J.P."/>
            <person name="Glascock A.L."/>
            <person name="Sheth N.U."/>
            <person name="Strauss J.F.III."/>
            <person name="Jefferson K.K."/>
            <person name="Buck G.A."/>
        </authorList>
    </citation>
    <scope>NUCLEOTIDE SEQUENCE [LARGE SCALE GENOMIC DNA]</scope>
    <source>
        <strain evidence="3 4">VCU_M1</strain>
    </source>
</reference>
<dbReference type="Gene3D" id="3.10.20.30">
    <property type="match status" value="1"/>
</dbReference>
<dbReference type="InterPro" id="IPR001709">
    <property type="entry name" value="Flavoprot_Pyr_Nucl_cyt_Rdtase"/>
</dbReference>
<dbReference type="PROSITE" id="PS51384">
    <property type="entry name" value="FAD_FR"/>
    <property type="match status" value="1"/>
</dbReference>
<dbReference type="InterPro" id="IPR017938">
    <property type="entry name" value="Riboflavin_synthase-like_b-brl"/>
</dbReference>
<protein>
    <submittedName>
        <fullName evidence="3">Flavodoxin oxidoreductase</fullName>
    </submittedName>
</protein>
<dbReference type="PANTHER" id="PTHR47354">
    <property type="entry name" value="NADH OXIDOREDUCTASE HCR"/>
    <property type="match status" value="1"/>
</dbReference>
<dbReference type="GO" id="GO:0016491">
    <property type="term" value="F:oxidoreductase activity"/>
    <property type="evidence" value="ECO:0007669"/>
    <property type="project" value="InterPro"/>
</dbReference>
<dbReference type="Proteomes" id="UP000030066">
    <property type="component" value="Chromosome"/>
</dbReference>
<dbReference type="Pfam" id="PF00175">
    <property type="entry name" value="NAD_binding_1"/>
    <property type="match status" value="1"/>
</dbReference>
<dbReference type="InterPro" id="IPR036010">
    <property type="entry name" value="2Fe-2S_ferredoxin-like_sf"/>
</dbReference>
<dbReference type="CDD" id="cd00207">
    <property type="entry name" value="fer2"/>
    <property type="match status" value="1"/>
</dbReference>
<dbReference type="Pfam" id="PF00111">
    <property type="entry name" value="Fer2"/>
    <property type="match status" value="1"/>
</dbReference>
<dbReference type="AlphaFoldDB" id="A0A097STF9"/>
<feature type="domain" description="2Fe-2S ferredoxin-type" evidence="1">
    <location>
        <begin position="263"/>
        <end position="352"/>
    </location>
</feature>
<dbReference type="KEGG" id="mgj:MGM1_5140"/>
<dbReference type="Gene3D" id="2.40.30.10">
    <property type="entry name" value="Translation factors"/>
    <property type="match status" value="1"/>
</dbReference>
<evidence type="ECO:0000259" key="2">
    <source>
        <dbReference type="PROSITE" id="PS51384"/>
    </source>
</evidence>
<dbReference type="PANTHER" id="PTHR47354:SF5">
    <property type="entry name" value="PROTEIN RFBI"/>
    <property type="match status" value="1"/>
</dbReference>
<dbReference type="SUPFAM" id="SSF63380">
    <property type="entry name" value="Riboflavin synthase domain-like"/>
    <property type="match status" value="1"/>
</dbReference>
<name>A0A097STF9_9BACT</name>
<evidence type="ECO:0000313" key="4">
    <source>
        <dbReference type="Proteomes" id="UP000030066"/>
    </source>
</evidence>
<organism evidence="3 4">
    <name type="scientific">Candidatus Malacoplasma girerdii</name>
    <dbReference type="NCBI Taxonomy" id="1318617"/>
    <lineage>
        <taxon>Bacteria</taxon>
        <taxon>Bacillati</taxon>
        <taxon>Mycoplasmatota</taxon>
        <taxon>Mycoplasmoidales</taxon>
        <taxon>Mycoplasmoidaceae</taxon>
        <taxon>Malacoplasma</taxon>
    </lineage>
</organism>
<keyword evidence="4" id="KW-1185">Reference proteome</keyword>
<dbReference type="InterPro" id="IPR017927">
    <property type="entry name" value="FAD-bd_FR_type"/>
</dbReference>
<gene>
    <name evidence="3" type="ORF">MGM1_5140</name>
</gene>
<dbReference type="EMBL" id="CP007711">
    <property type="protein sequence ID" value="AIV03875.1"/>
    <property type="molecule type" value="Genomic_DNA"/>
</dbReference>
<dbReference type="GO" id="GO:0051536">
    <property type="term" value="F:iron-sulfur cluster binding"/>
    <property type="evidence" value="ECO:0007669"/>
    <property type="project" value="InterPro"/>
</dbReference>
<dbReference type="HOGENOM" id="CLU_003827_14_1_14"/>
<dbReference type="InterPro" id="IPR050415">
    <property type="entry name" value="MRET"/>
</dbReference>
<dbReference type="STRING" id="1318617.MGM1_5140"/>
<dbReference type="SUPFAM" id="SSF54292">
    <property type="entry name" value="2Fe-2S ferredoxin-like"/>
    <property type="match status" value="1"/>
</dbReference>
<dbReference type="Gene3D" id="3.40.50.80">
    <property type="entry name" value="Nucleotide-binding domain of ferredoxin-NADP reductase (FNR) module"/>
    <property type="match status" value="1"/>
</dbReference>
<dbReference type="InterPro" id="IPR001433">
    <property type="entry name" value="OxRdtase_FAD/NAD-bd"/>
</dbReference>
<evidence type="ECO:0000313" key="3">
    <source>
        <dbReference type="EMBL" id="AIV03875.1"/>
    </source>
</evidence>
<dbReference type="PRINTS" id="PR00371">
    <property type="entry name" value="FPNCR"/>
</dbReference>
<dbReference type="SUPFAM" id="SSF52343">
    <property type="entry name" value="Ferredoxin reductase-like, C-terminal NADP-linked domain"/>
    <property type="match status" value="1"/>
</dbReference>
<sequence length="352" mass="39790">MNKQNKYLVNAVANQLHHHEKTMILKKITRFNQDIASFQFQPVDKSDLAFFNPGQYVRIYVRNEQICASRDYALSSTPLQAINEKQYTITIKRVPNGKVSNYMLDKATEGEIFGVSSPVGGFYYSKIRDHYQVVGIAGGSGITPFYSIAQALNDGTLDFKLILFYGVNTLSEAVFAKELLAMQSDKFKLVLVLGKETHPDYESGFVSRKLVDKYIKDNYSLFVCGSNGLYNFIFKEFKDIPLKDRKMEPNPIAIRTVKEPKVFKIKLHLQNELFNINANNEETILVAIEKAGIKAPSRCKSGSCGFCRAQLVSGNVYLCADKRRKADQSINVIHTCCAYPESDLELIINQNI</sequence>
<dbReference type="InterPro" id="IPR039261">
    <property type="entry name" value="FNR_nucleotide-bd"/>
</dbReference>
<dbReference type="InterPro" id="IPR001041">
    <property type="entry name" value="2Fe-2S_ferredoxin-type"/>
</dbReference>
<evidence type="ECO:0000259" key="1">
    <source>
        <dbReference type="PROSITE" id="PS51085"/>
    </source>
</evidence>
<dbReference type="PRINTS" id="PR00410">
    <property type="entry name" value="PHEHYDRXLASE"/>
</dbReference>
<proteinExistence type="predicted"/>
<dbReference type="InterPro" id="IPR008333">
    <property type="entry name" value="Cbr1-like_FAD-bd_dom"/>
</dbReference>
<accession>A0A097STF9</accession>
<dbReference type="eggNOG" id="COG1018">
    <property type="taxonomic scope" value="Bacteria"/>
</dbReference>
<dbReference type="PROSITE" id="PS51085">
    <property type="entry name" value="2FE2S_FER_2"/>
    <property type="match status" value="1"/>
</dbReference>
<feature type="domain" description="FAD-binding FR-type" evidence="2">
    <location>
        <begin position="18"/>
        <end position="125"/>
    </location>
</feature>